<keyword evidence="19" id="KW-0804">Transcription</keyword>
<keyword evidence="8" id="KW-0678">Repressor</keyword>
<evidence type="ECO:0000256" key="4">
    <source>
        <dbReference type="ARBA" id="ARBA00007738"/>
    </source>
</evidence>
<comment type="similarity">
    <text evidence="4">Belongs to the histone deacetylase family. HD type 2 subfamily.</text>
</comment>
<dbReference type="InterPro" id="IPR001876">
    <property type="entry name" value="Znf_RanBP2"/>
</dbReference>
<proteinExistence type="inferred from homology"/>
<dbReference type="EC" id="3.5.1.98" evidence="6"/>
<evidence type="ECO:0000259" key="26">
    <source>
        <dbReference type="PROSITE" id="PS50192"/>
    </source>
</evidence>
<accession>A0A0D9WVV2</accession>
<keyword evidence="11" id="KW-0863">Zinc-finger</keyword>
<dbReference type="SUPFAM" id="SSF52768">
    <property type="entry name" value="Arginase/deacetylase"/>
    <property type="match status" value="1"/>
</dbReference>
<evidence type="ECO:0000313" key="28">
    <source>
        <dbReference type="Proteomes" id="UP000032180"/>
    </source>
</evidence>
<evidence type="ECO:0000256" key="2">
    <source>
        <dbReference type="ARBA" id="ARBA00004123"/>
    </source>
</evidence>
<dbReference type="SMART" id="SM00397">
    <property type="entry name" value="t_SNARE"/>
    <property type="match status" value="1"/>
</dbReference>
<evidence type="ECO:0000256" key="24">
    <source>
        <dbReference type="SAM" id="MobiDB-lite"/>
    </source>
</evidence>
<evidence type="ECO:0000256" key="9">
    <source>
        <dbReference type="ARBA" id="ARBA00022692"/>
    </source>
</evidence>
<evidence type="ECO:0000256" key="5">
    <source>
        <dbReference type="ARBA" id="ARBA00009063"/>
    </source>
</evidence>
<evidence type="ECO:0000256" key="7">
    <source>
        <dbReference type="ARBA" id="ARBA00022448"/>
    </source>
</evidence>
<keyword evidence="10" id="KW-0479">Metal-binding</keyword>
<keyword evidence="17" id="KW-0805">Transcription regulation</keyword>
<evidence type="ECO:0000256" key="11">
    <source>
        <dbReference type="ARBA" id="ARBA00022771"/>
    </source>
</evidence>
<dbReference type="PANTHER" id="PTHR10625">
    <property type="entry name" value="HISTONE DEACETYLASE HDAC1-RELATED"/>
    <property type="match status" value="1"/>
</dbReference>
<evidence type="ECO:0000256" key="19">
    <source>
        <dbReference type="ARBA" id="ARBA00023163"/>
    </source>
</evidence>
<dbReference type="PROSITE" id="PS50192">
    <property type="entry name" value="T_SNARE"/>
    <property type="match status" value="1"/>
</dbReference>
<dbReference type="InterPro" id="IPR010989">
    <property type="entry name" value="SNARE"/>
</dbReference>
<organism evidence="27 28">
    <name type="scientific">Leersia perrieri</name>
    <dbReference type="NCBI Taxonomy" id="77586"/>
    <lineage>
        <taxon>Eukaryota</taxon>
        <taxon>Viridiplantae</taxon>
        <taxon>Streptophyta</taxon>
        <taxon>Embryophyta</taxon>
        <taxon>Tracheophyta</taxon>
        <taxon>Spermatophyta</taxon>
        <taxon>Magnoliopsida</taxon>
        <taxon>Liliopsida</taxon>
        <taxon>Poales</taxon>
        <taxon>Poaceae</taxon>
        <taxon>BOP clade</taxon>
        <taxon>Oryzoideae</taxon>
        <taxon>Oryzeae</taxon>
        <taxon>Oryzinae</taxon>
        <taxon>Leersia</taxon>
    </lineage>
</organism>
<keyword evidence="9 25" id="KW-0812">Transmembrane</keyword>
<dbReference type="FunFam" id="1.20.58.70:FF:000013">
    <property type="entry name" value="Syntaxin 132"/>
    <property type="match status" value="1"/>
</dbReference>
<dbReference type="InterPro" id="IPR023696">
    <property type="entry name" value="Ureohydrolase_dom_sf"/>
</dbReference>
<feature type="domain" description="T-SNARE coiled-coil homology" evidence="26">
    <location>
        <begin position="256"/>
        <end position="318"/>
    </location>
</feature>
<feature type="transmembrane region" description="Helical" evidence="25">
    <location>
        <begin position="328"/>
        <end position="348"/>
    </location>
</feature>
<dbReference type="GO" id="GO:0005484">
    <property type="term" value="F:SNAP receptor activity"/>
    <property type="evidence" value="ECO:0007669"/>
    <property type="project" value="InterPro"/>
</dbReference>
<dbReference type="GO" id="GO:0005886">
    <property type="term" value="C:plasma membrane"/>
    <property type="evidence" value="ECO:0007669"/>
    <property type="project" value="UniProtKB-SubCell"/>
</dbReference>
<dbReference type="GO" id="GO:0008270">
    <property type="term" value="F:zinc ion binding"/>
    <property type="evidence" value="ECO:0007669"/>
    <property type="project" value="UniProtKB-KW"/>
</dbReference>
<dbReference type="FunFam" id="3.40.800.20:FF:000014">
    <property type="entry name" value="Histone deacetylase 15"/>
    <property type="match status" value="1"/>
</dbReference>
<evidence type="ECO:0000256" key="6">
    <source>
        <dbReference type="ARBA" id="ARBA00012111"/>
    </source>
</evidence>
<evidence type="ECO:0000256" key="12">
    <source>
        <dbReference type="ARBA" id="ARBA00022801"/>
    </source>
</evidence>
<dbReference type="Gene3D" id="1.20.58.70">
    <property type="match status" value="1"/>
</dbReference>
<dbReference type="eggNOG" id="KOG0810">
    <property type="taxonomic scope" value="Eukaryota"/>
</dbReference>
<name>A0A0D9WVV2_9ORYZ</name>
<comment type="subcellular location">
    <subcellularLocation>
        <location evidence="3">Cell membrane</location>
        <topology evidence="3">Single-pass type IV membrane protein</topology>
    </subcellularLocation>
    <subcellularLocation>
        <location evidence="2">Nucleus</location>
    </subcellularLocation>
</comment>
<keyword evidence="7" id="KW-0813">Transport</keyword>
<dbReference type="InterPro" id="IPR000727">
    <property type="entry name" value="T_SNARE_dom"/>
</dbReference>
<comment type="similarity">
    <text evidence="5 22">Belongs to the syntaxin family.</text>
</comment>
<dbReference type="CDD" id="cd09992">
    <property type="entry name" value="HDAC_classII"/>
    <property type="match status" value="1"/>
</dbReference>
<evidence type="ECO:0000256" key="13">
    <source>
        <dbReference type="ARBA" id="ARBA00022833"/>
    </source>
</evidence>
<keyword evidence="23" id="KW-0175">Coiled coil</keyword>
<evidence type="ECO:0000256" key="21">
    <source>
        <dbReference type="ARBA" id="ARBA00049416"/>
    </source>
</evidence>
<dbReference type="Pfam" id="PF05739">
    <property type="entry name" value="SNARE"/>
    <property type="match status" value="1"/>
</dbReference>
<feature type="region of interest" description="Disordered" evidence="24">
    <location>
        <begin position="159"/>
        <end position="184"/>
    </location>
</feature>
<keyword evidence="20" id="KW-0539">Nucleus</keyword>
<dbReference type="PROSITE" id="PS00914">
    <property type="entry name" value="SYNTAXIN"/>
    <property type="match status" value="1"/>
</dbReference>
<keyword evidence="13" id="KW-0862">Zinc</keyword>
<dbReference type="GO" id="GO:0050793">
    <property type="term" value="P:regulation of developmental process"/>
    <property type="evidence" value="ECO:0007669"/>
    <property type="project" value="UniProtKB-ARBA"/>
</dbReference>
<dbReference type="InterPro" id="IPR000286">
    <property type="entry name" value="HDACs"/>
</dbReference>
<dbReference type="FunFam" id="1.20.5.110:FF:000008">
    <property type="entry name" value="Syntaxin 132"/>
    <property type="match status" value="1"/>
</dbReference>
<dbReference type="GO" id="GO:0000118">
    <property type="term" value="C:histone deacetylase complex"/>
    <property type="evidence" value="ECO:0007669"/>
    <property type="project" value="TreeGrafter"/>
</dbReference>
<keyword evidence="14" id="KW-0156">Chromatin regulator</keyword>
<evidence type="ECO:0000256" key="15">
    <source>
        <dbReference type="ARBA" id="ARBA00022927"/>
    </source>
</evidence>
<dbReference type="Pfam" id="PF00804">
    <property type="entry name" value="Syntaxin"/>
    <property type="match status" value="1"/>
</dbReference>
<dbReference type="Pfam" id="PF00850">
    <property type="entry name" value="Hist_deacetyl"/>
    <property type="match status" value="1"/>
</dbReference>
<dbReference type="GO" id="GO:0016192">
    <property type="term" value="P:vesicle-mediated transport"/>
    <property type="evidence" value="ECO:0007669"/>
    <property type="project" value="InterPro"/>
</dbReference>
<reference evidence="28" key="2">
    <citation type="submission" date="2013-12" db="EMBL/GenBank/DDBJ databases">
        <authorList>
            <person name="Yu Y."/>
            <person name="Lee S."/>
            <person name="de Baynast K."/>
            <person name="Wissotski M."/>
            <person name="Liu L."/>
            <person name="Talag J."/>
            <person name="Goicoechea J."/>
            <person name="Angelova A."/>
            <person name="Jetty R."/>
            <person name="Kudrna D."/>
            <person name="Golser W."/>
            <person name="Rivera L."/>
            <person name="Zhang J."/>
            <person name="Wing R."/>
        </authorList>
    </citation>
    <scope>NUCLEOTIDE SEQUENCE</scope>
</reference>
<dbReference type="PROSITE" id="PS01358">
    <property type="entry name" value="ZF_RANBP2_1"/>
    <property type="match status" value="1"/>
</dbReference>
<dbReference type="GO" id="GO:0040029">
    <property type="term" value="P:epigenetic regulation of gene expression"/>
    <property type="evidence" value="ECO:0007669"/>
    <property type="project" value="TreeGrafter"/>
</dbReference>
<evidence type="ECO:0000313" key="27">
    <source>
        <dbReference type="EnsemblPlants" id="LPERR07G03600.1"/>
    </source>
</evidence>
<evidence type="ECO:0000256" key="17">
    <source>
        <dbReference type="ARBA" id="ARBA00023015"/>
    </source>
</evidence>
<evidence type="ECO:0000256" key="25">
    <source>
        <dbReference type="SAM" id="Phobius"/>
    </source>
</evidence>
<dbReference type="SUPFAM" id="SSF47661">
    <property type="entry name" value="t-snare proteins"/>
    <property type="match status" value="1"/>
</dbReference>
<evidence type="ECO:0000256" key="20">
    <source>
        <dbReference type="ARBA" id="ARBA00023242"/>
    </source>
</evidence>
<evidence type="ECO:0000256" key="18">
    <source>
        <dbReference type="ARBA" id="ARBA00023136"/>
    </source>
</evidence>
<reference evidence="27 28" key="1">
    <citation type="submission" date="2012-08" db="EMBL/GenBank/DDBJ databases">
        <title>Oryza genome evolution.</title>
        <authorList>
            <person name="Wing R.A."/>
        </authorList>
    </citation>
    <scope>NUCLEOTIDE SEQUENCE</scope>
</reference>
<dbReference type="Proteomes" id="UP000032180">
    <property type="component" value="Chromosome 7"/>
</dbReference>
<keyword evidence="16 25" id="KW-1133">Transmembrane helix</keyword>
<dbReference type="eggNOG" id="KOG1343">
    <property type="taxonomic scope" value="Eukaryota"/>
</dbReference>
<dbReference type="PRINTS" id="PR01270">
    <property type="entry name" value="HDASUPER"/>
</dbReference>
<dbReference type="SMART" id="SM00503">
    <property type="entry name" value="SynN"/>
    <property type="match status" value="1"/>
</dbReference>
<feature type="region of interest" description="Disordered" evidence="24">
    <location>
        <begin position="449"/>
        <end position="485"/>
    </location>
</feature>
<evidence type="ECO:0000256" key="10">
    <source>
        <dbReference type="ARBA" id="ARBA00022723"/>
    </source>
</evidence>
<dbReference type="PANTHER" id="PTHR10625:SF5">
    <property type="entry name" value="HISTONE DEACETYLASE"/>
    <property type="match status" value="1"/>
</dbReference>
<dbReference type="InterPro" id="IPR006011">
    <property type="entry name" value="Syntaxin_N"/>
</dbReference>
<dbReference type="InterPro" id="IPR006012">
    <property type="entry name" value="Syntaxin/epimorphin_CS"/>
</dbReference>
<feature type="coiled-coil region" evidence="23">
    <location>
        <begin position="93"/>
        <end position="120"/>
    </location>
</feature>
<dbReference type="CDD" id="cd00179">
    <property type="entry name" value="SynN"/>
    <property type="match status" value="1"/>
</dbReference>
<dbReference type="STRING" id="77586.A0A0D9WVV2"/>
<evidence type="ECO:0000256" key="1">
    <source>
        <dbReference type="ARBA" id="ARBA00001947"/>
    </source>
</evidence>
<evidence type="ECO:0000256" key="3">
    <source>
        <dbReference type="ARBA" id="ARBA00004521"/>
    </source>
</evidence>
<evidence type="ECO:0000256" key="16">
    <source>
        <dbReference type="ARBA" id="ARBA00022989"/>
    </source>
</evidence>
<evidence type="ECO:0000256" key="14">
    <source>
        <dbReference type="ARBA" id="ARBA00022853"/>
    </source>
</evidence>
<dbReference type="Gene3D" id="1.20.5.110">
    <property type="match status" value="1"/>
</dbReference>
<keyword evidence="12" id="KW-0378">Hydrolase</keyword>
<dbReference type="AlphaFoldDB" id="A0A0D9WVV2"/>
<dbReference type="Gramene" id="LPERR07G03600.1">
    <property type="protein sequence ID" value="LPERR07G03600.1"/>
    <property type="gene ID" value="LPERR07G03600"/>
</dbReference>
<dbReference type="EnsemblPlants" id="LPERR07G03600.1">
    <property type="protein sequence ID" value="LPERR07G03600.1"/>
    <property type="gene ID" value="LPERR07G03600"/>
</dbReference>
<dbReference type="GO" id="GO:0006886">
    <property type="term" value="P:intracellular protein transport"/>
    <property type="evidence" value="ECO:0007669"/>
    <property type="project" value="InterPro"/>
</dbReference>
<reference evidence="27" key="3">
    <citation type="submission" date="2015-04" db="UniProtKB">
        <authorList>
            <consortium name="EnsemblPlants"/>
        </authorList>
    </citation>
    <scope>IDENTIFICATION</scope>
</reference>
<dbReference type="InterPro" id="IPR037138">
    <property type="entry name" value="His_deacetylse_dom_sf"/>
</dbReference>
<evidence type="ECO:0000256" key="23">
    <source>
        <dbReference type="SAM" id="Coils"/>
    </source>
</evidence>
<keyword evidence="15" id="KW-0653">Protein transport</keyword>
<evidence type="ECO:0000256" key="22">
    <source>
        <dbReference type="RuleBase" id="RU003858"/>
    </source>
</evidence>
<dbReference type="GO" id="GO:0141221">
    <property type="term" value="F:histone deacetylase activity, hydrolytic mechanism"/>
    <property type="evidence" value="ECO:0007669"/>
    <property type="project" value="UniProtKB-EC"/>
</dbReference>
<sequence length="1064" mass="115884">MNNLLSAGRDCFGVAGESECDAVGREGIVQVSLRRGGKTGALGIIALDLLVFVSTQMDSFELPRGNSSRDGDIEMGMHQADPSDNLKGFLKKVDAIEGLIAKLTNLLHKLQAANEESKAVTKARDMKAIKQKMEKDIDEVGKIARMAKTKVDELEKDNLSNRQKPGCGKGSAVDRSREQTTGAVKKKLKERMDDFQVLREAIRQEYRDVVERRVFTVTGSRPDEETVDNLIETGRSEQIFQDAIQQQGRGQILDTVAEIQERHDAVRDLERKLLELQQVFIDMSVLVDAQGDMLNNIETHVSNATNHIQQGVGALQNAKKLQKNSRKWMCYAIILLLIIVVIIVVAVIQPWKKACRSSGYSASPPSSSTSSALKYLPSNRFCRPGLEVAVACGWIVSGFGDGDGVWEGLYAEESVQRKESSRGGDLGIALHALIASDMRSLNNQKGQTCGVSDQACHSKSKSDKDGKPSCAKANGVSSLNGSHNDEKILKDNSGACNLNSDHANPLPVDGAKVSIARSELIDSSEHDGCLHDKNESCMVCDDLLQESDGEQPGGTLEDLFSFNDEEDDDSDWEPSARLALNRWFCLNCTVPNMEELTHCQNCDELKGSLVVGYDAFKAHLPLAALLSADTALPSSTAVGFDERMLLHREIEIKPNPHPERPDRLRAIAASLAAAGIFPSKCVMVPPREITKEELLSVHTSDHIDSVEQTKNMLYSYFTSDTYANGHSACAAKLAAGICADLANLIVSGRVHNGFAMVRPPGHHAGVKQAMGFCLHNNAAVAALAAQRAGAKKVLIVDWVMLVTSLYLNDVHHGNGTQEIFDGDNSVLYISLHRHEDGSFYPGTGAAHEVGVMDGQGFSVNIPWSSGGVGDNDYIFAFQQVVLPIATEFAPDITIISAGFDAARGDPLGCCDVTPAGYSRMTSMLTSCSKGKLLVILEGGYNLRSISSSATEVVKVLLGNNPIYTGATEPSEEGIQTVLQVLSIQQQFWPVLIPSFASVLALQRSVFSKYTSEVNKMKRKHAGGAGPFWWKWGSKRLLYEVLFEGRCLRKIKDTGKEKFNDETEP</sequence>
<dbReference type="CDD" id="cd15848">
    <property type="entry name" value="SNARE_syntaxin1-like"/>
    <property type="match status" value="1"/>
</dbReference>
<dbReference type="InterPro" id="IPR023801">
    <property type="entry name" value="His_deacetylse_dom"/>
</dbReference>
<keyword evidence="18 25" id="KW-0472">Membrane</keyword>
<keyword evidence="28" id="KW-1185">Reference proteome</keyword>
<dbReference type="Gene3D" id="3.40.800.20">
    <property type="entry name" value="Histone deacetylase domain"/>
    <property type="match status" value="1"/>
</dbReference>
<comment type="cofactor">
    <cofactor evidence="1">
        <name>Zn(2+)</name>
        <dbReference type="ChEBI" id="CHEBI:29105"/>
    </cofactor>
</comment>
<dbReference type="HOGENOM" id="CLU_007727_8_6_1"/>
<protein>
    <recommendedName>
        <fullName evidence="6">histone deacetylase</fullName>
        <ecNumber evidence="6">3.5.1.98</ecNumber>
    </recommendedName>
</protein>
<dbReference type="GO" id="GO:0005737">
    <property type="term" value="C:cytoplasm"/>
    <property type="evidence" value="ECO:0007669"/>
    <property type="project" value="UniProtKB-ARBA"/>
</dbReference>
<comment type="catalytic activity">
    <reaction evidence="21">
        <text>N(6)-acetyl-L-lysyl-[histone] + H2O = L-lysyl-[histone] + acetate</text>
        <dbReference type="Rhea" id="RHEA:58196"/>
        <dbReference type="Rhea" id="RHEA-COMP:9845"/>
        <dbReference type="Rhea" id="RHEA-COMP:11338"/>
        <dbReference type="ChEBI" id="CHEBI:15377"/>
        <dbReference type="ChEBI" id="CHEBI:29969"/>
        <dbReference type="ChEBI" id="CHEBI:30089"/>
        <dbReference type="ChEBI" id="CHEBI:61930"/>
        <dbReference type="EC" id="3.5.1.98"/>
    </reaction>
    <physiologicalReaction direction="left-to-right" evidence="21">
        <dbReference type="Rhea" id="RHEA:58197"/>
    </physiologicalReaction>
</comment>
<evidence type="ECO:0000256" key="8">
    <source>
        <dbReference type="ARBA" id="ARBA00022491"/>
    </source>
</evidence>